<dbReference type="PROSITE" id="PS50987">
    <property type="entry name" value="HTH_ARSR_2"/>
    <property type="match status" value="1"/>
</dbReference>
<dbReference type="STRING" id="446470.Snas_5386"/>
<dbReference type="InterPro" id="IPR036390">
    <property type="entry name" value="WH_DNA-bd_sf"/>
</dbReference>
<dbReference type="EMBL" id="CP001778">
    <property type="protein sequence ID" value="ADD45018.1"/>
    <property type="molecule type" value="Genomic_DNA"/>
</dbReference>
<name>D3PUZ4_STANL</name>
<dbReference type="CDD" id="cd00090">
    <property type="entry name" value="HTH_ARSR"/>
    <property type="match status" value="1"/>
</dbReference>
<comment type="catalytic activity">
    <reaction evidence="6">
        <text>arsenic triglutathione + [thioredoxin]-dithiol + S-adenosyl-L-methionine + 2 H2O = methylarsonous acid + [thioredoxin]-disulfide + 3 glutathione + S-adenosyl-L-homocysteine + H(+)</text>
        <dbReference type="Rhea" id="RHEA:69460"/>
        <dbReference type="Rhea" id="RHEA-COMP:10698"/>
        <dbReference type="Rhea" id="RHEA-COMP:10700"/>
        <dbReference type="ChEBI" id="CHEBI:15377"/>
        <dbReference type="ChEBI" id="CHEBI:15378"/>
        <dbReference type="ChEBI" id="CHEBI:17826"/>
        <dbReference type="ChEBI" id="CHEBI:29950"/>
        <dbReference type="ChEBI" id="CHEBI:50058"/>
        <dbReference type="ChEBI" id="CHEBI:57856"/>
        <dbReference type="ChEBI" id="CHEBI:57925"/>
        <dbReference type="ChEBI" id="CHEBI:59789"/>
        <dbReference type="ChEBI" id="CHEBI:183640"/>
        <dbReference type="EC" id="2.1.1.137"/>
    </reaction>
</comment>
<protein>
    <recommendedName>
        <fullName evidence="5">Arsenite methyltransferase</fullName>
        <ecNumber evidence="4">2.1.1.137</ecNumber>
    </recommendedName>
</protein>
<dbReference type="OrthoDB" id="9805171at2"/>
<dbReference type="SUPFAM" id="SSF53335">
    <property type="entry name" value="S-adenosyl-L-methionine-dependent methyltransferases"/>
    <property type="match status" value="1"/>
</dbReference>
<dbReference type="InterPro" id="IPR001845">
    <property type="entry name" value="HTH_ArsR_DNA-bd_dom"/>
</dbReference>
<dbReference type="SUPFAM" id="SSF46785">
    <property type="entry name" value="Winged helix' DNA-binding domain"/>
    <property type="match status" value="1"/>
</dbReference>
<dbReference type="CDD" id="cd02440">
    <property type="entry name" value="AdoMet_MTases"/>
    <property type="match status" value="1"/>
</dbReference>
<evidence type="ECO:0000256" key="2">
    <source>
        <dbReference type="ARBA" id="ARBA00022691"/>
    </source>
</evidence>
<dbReference type="InterPro" id="IPR011991">
    <property type="entry name" value="ArsR-like_HTH"/>
</dbReference>
<dbReference type="NCBIfam" id="NF033788">
    <property type="entry name" value="HTH_metalloreg"/>
    <property type="match status" value="1"/>
</dbReference>
<gene>
    <name evidence="10" type="ordered locus">Snas_5386</name>
</gene>
<evidence type="ECO:0000313" key="11">
    <source>
        <dbReference type="Proteomes" id="UP000000844"/>
    </source>
</evidence>
<dbReference type="Proteomes" id="UP000000844">
    <property type="component" value="Chromosome"/>
</dbReference>
<evidence type="ECO:0000256" key="6">
    <source>
        <dbReference type="ARBA" id="ARBA00047941"/>
    </source>
</evidence>
<accession>D3PUZ4</accession>
<dbReference type="KEGG" id="sna:Snas_5386"/>
<evidence type="ECO:0000256" key="1">
    <source>
        <dbReference type="ARBA" id="ARBA00022679"/>
    </source>
</evidence>
<evidence type="ECO:0000256" key="4">
    <source>
        <dbReference type="ARBA" id="ARBA00034521"/>
    </source>
</evidence>
<keyword evidence="1" id="KW-0808">Transferase</keyword>
<keyword evidence="2" id="KW-0949">S-adenosyl-L-methionine</keyword>
<dbReference type="SMART" id="SM00418">
    <property type="entry name" value="HTH_ARSR"/>
    <property type="match status" value="1"/>
</dbReference>
<dbReference type="PRINTS" id="PR00778">
    <property type="entry name" value="HTHARSR"/>
</dbReference>
<sequence>MKEDDGAPLDKADADEYASWFKALSDGTRIRIVSLLAKRREPMKVGAIVDAVGVGQSTVSHHLKILAEVGFVLAQHSGTSTLYQVNESCVTAFPSAADVVMGRPAPPRTCLGVSMSHKNIIDKYSSLARTALDGAQVTDCEPRAFADGKFGAGGYVKLDDLPEGAARASLGCGDPVAVADLRPGDIVLDLGSGGGIDVLLSARRVSPGGKAYGLDASADMVALARRHAAEAGADNVEFLLGDIENIPLPDASVDAVISNCALCLSSDKTATLTEAFRVLKPAGRFGISDVVAHGEADPAERQRVEAQIGCAVGTLTTHQYRDMLSAIGFGDIDITLTADHGAGIHSAIVQAIKPG</sequence>
<evidence type="ECO:0000256" key="8">
    <source>
        <dbReference type="ARBA" id="ARBA00048428"/>
    </source>
</evidence>
<dbReference type="InterPro" id="IPR026669">
    <property type="entry name" value="Arsenite_MeTrfase-like"/>
</dbReference>
<dbReference type="PANTHER" id="PTHR43675">
    <property type="entry name" value="ARSENITE METHYLTRANSFERASE"/>
    <property type="match status" value="1"/>
</dbReference>
<dbReference type="eggNOG" id="COG0640">
    <property type="taxonomic scope" value="Bacteria"/>
</dbReference>
<dbReference type="Pfam" id="PF13847">
    <property type="entry name" value="Methyltransf_31"/>
    <property type="match status" value="1"/>
</dbReference>
<comment type="catalytic activity">
    <reaction evidence="7">
        <text>arsenic triglutathione + 2 [thioredoxin]-dithiol + 2 S-adenosyl-L-methionine + H2O = dimethylarsinous acid + 2 [thioredoxin]-disulfide + 3 glutathione + 2 S-adenosyl-L-homocysteine + 2 H(+)</text>
        <dbReference type="Rhea" id="RHEA:69464"/>
        <dbReference type="Rhea" id="RHEA-COMP:10698"/>
        <dbReference type="Rhea" id="RHEA-COMP:10700"/>
        <dbReference type="ChEBI" id="CHEBI:15377"/>
        <dbReference type="ChEBI" id="CHEBI:15378"/>
        <dbReference type="ChEBI" id="CHEBI:23808"/>
        <dbReference type="ChEBI" id="CHEBI:29950"/>
        <dbReference type="ChEBI" id="CHEBI:50058"/>
        <dbReference type="ChEBI" id="CHEBI:57856"/>
        <dbReference type="ChEBI" id="CHEBI:57925"/>
        <dbReference type="ChEBI" id="CHEBI:59789"/>
        <dbReference type="ChEBI" id="CHEBI:183640"/>
        <dbReference type="EC" id="2.1.1.137"/>
    </reaction>
</comment>
<dbReference type="Gene3D" id="1.10.10.10">
    <property type="entry name" value="Winged helix-like DNA-binding domain superfamily/Winged helix DNA-binding domain"/>
    <property type="match status" value="1"/>
</dbReference>
<dbReference type="GO" id="GO:0030791">
    <property type="term" value="F:arsenite methyltransferase activity"/>
    <property type="evidence" value="ECO:0007669"/>
    <property type="project" value="UniProtKB-EC"/>
</dbReference>
<dbReference type="Pfam" id="PF01022">
    <property type="entry name" value="HTH_5"/>
    <property type="match status" value="1"/>
</dbReference>
<dbReference type="Gene3D" id="3.40.50.150">
    <property type="entry name" value="Vaccinia Virus protein VP39"/>
    <property type="match status" value="1"/>
</dbReference>
<comment type="catalytic activity">
    <reaction evidence="8">
        <text>arsenic triglutathione + 3 [thioredoxin]-dithiol + 3 S-adenosyl-L-methionine = trimethylarsine + 3 [thioredoxin]-disulfide + 3 glutathione + 3 S-adenosyl-L-homocysteine + 3 H(+)</text>
        <dbReference type="Rhea" id="RHEA:69432"/>
        <dbReference type="Rhea" id="RHEA-COMP:10698"/>
        <dbReference type="Rhea" id="RHEA-COMP:10700"/>
        <dbReference type="ChEBI" id="CHEBI:15378"/>
        <dbReference type="ChEBI" id="CHEBI:27130"/>
        <dbReference type="ChEBI" id="CHEBI:29950"/>
        <dbReference type="ChEBI" id="CHEBI:50058"/>
        <dbReference type="ChEBI" id="CHEBI:57856"/>
        <dbReference type="ChEBI" id="CHEBI:57925"/>
        <dbReference type="ChEBI" id="CHEBI:59789"/>
        <dbReference type="ChEBI" id="CHEBI:183640"/>
        <dbReference type="EC" id="2.1.1.137"/>
    </reaction>
</comment>
<dbReference type="PANTHER" id="PTHR43675:SF8">
    <property type="entry name" value="ARSENITE METHYLTRANSFERASE"/>
    <property type="match status" value="1"/>
</dbReference>
<dbReference type="RefSeq" id="WP_013020589.1">
    <property type="nucleotide sequence ID" value="NC_013947.1"/>
</dbReference>
<dbReference type="InterPro" id="IPR029063">
    <property type="entry name" value="SAM-dependent_MTases_sf"/>
</dbReference>
<evidence type="ECO:0000313" key="10">
    <source>
        <dbReference type="EMBL" id="ADD45018.1"/>
    </source>
</evidence>
<evidence type="ECO:0000259" key="9">
    <source>
        <dbReference type="PROSITE" id="PS50987"/>
    </source>
</evidence>
<dbReference type="InterPro" id="IPR036388">
    <property type="entry name" value="WH-like_DNA-bd_sf"/>
</dbReference>
<dbReference type="InterPro" id="IPR025714">
    <property type="entry name" value="Methyltranfer_dom"/>
</dbReference>
<comment type="similarity">
    <text evidence="3">Belongs to the methyltransferase superfamily. Arsenite methyltransferase family.</text>
</comment>
<dbReference type="eggNOG" id="COG2226">
    <property type="taxonomic scope" value="Bacteria"/>
</dbReference>
<evidence type="ECO:0000256" key="3">
    <source>
        <dbReference type="ARBA" id="ARBA00034487"/>
    </source>
</evidence>
<feature type="domain" description="HTH arsR-type" evidence="9">
    <location>
        <begin position="9"/>
        <end position="105"/>
    </location>
</feature>
<proteinExistence type="inferred from homology"/>
<organism evidence="10 11">
    <name type="scientific">Stackebrandtia nassauensis (strain DSM 44728 / CIP 108903 / NRRL B-16338 / NBRC 102104 / LLR-40K-21)</name>
    <dbReference type="NCBI Taxonomy" id="446470"/>
    <lineage>
        <taxon>Bacteria</taxon>
        <taxon>Bacillati</taxon>
        <taxon>Actinomycetota</taxon>
        <taxon>Actinomycetes</taxon>
        <taxon>Glycomycetales</taxon>
        <taxon>Glycomycetaceae</taxon>
        <taxon>Stackebrandtia</taxon>
    </lineage>
</organism>
<evidence type="ECO:0000256" key="5">
    <source>
        <dbReference type="ARBA" id="ARBA00034545"/>
    </source>
</evidence>
<dbReference type="GO" id="GO:0003700">
    <property type="term" value="F:DNA-binding transcription factor activity"/>
    <property type="evidence" value="ECO:0007669"/>
    <property type="project" value="InterPro"/>
</dbReference>
<evidence type="ECO:0000256" key="7">
    <source>
        <dbReference type="ARBA" id="ARBA00047943"/>
    </source>
</evidence>
<dbReference type="AlphaFoldDB" id="D3PUZ4"/>
<dbReference type="HOGENOM" id="CLU_052868_1_1_11"/>
<dbReference type="EC" id="2.1.1.137" evidence="4"/>
<keyword evidence="11" id="KW-1185">Reference proteome</keyword>
<reference evidence="10 11" key="1">
    <citation type="journal article" date="2009" name="Stand. Genomic Sci.">
        <title>Complete genome sequence of Stackebrandtia nassauensis type strain (LLR-40K-21).</title>
        <authorList>
            <person name="Munk C."/>
            <person name="Lapidus A."/>
            <person name="Copeland A."/>
            <person name="Jando M."/>
            <person name="Mayilraj S."/>
            <person name="Glavina Del Rio T."/>
            <person name="Nolan M."/>
            <person name="Chen F."/>
            <person name="Lucas S."/>
            <person name="Tice H."/>
            <person name="Cheng J.F."/>
            <person name="Han C."/>
            <person name="Detter J.C."/>
            <person name="Bruce D."/>
            <person name="Goodwin L."/>
            <person name="Chain P."/>
            <person name="Pitluck S."/>
            <person name="Goker M."/>
            <person name="Ovchinikova G."/>
            <person name="Pati A."/>
            <person name="Ivanova N."/>
            <person name="Mavromatis K."/>
            <person name="Chen A."/>
            <person name="Palaniappan K."/>
            <person name="Land M."/>
            <person name="Hauser L."/>
            <person name="Chang Y.J."/>
            <person name="Jeffries C.D."/>
            <person name="Bristow J."/>
            <person name="Eisen J.A."/>
            <person name="Markowitz V."/>
            <person name="Hugenholtz P."/>
            <person name="Kyrpides N.C."/>
            <person name="Klenk H.P."/>
        </authorList>
    </citation>
    <scope>NUCLEOTIDE SEQUENCE [LARGE SCALE GENOMIC DNA]</scope>
    <source>
        <strain evidence="11">DSM 44728 / CIP 108903 / NRRL B-16338 / NBRC 102104 / LLR-40K-21</strain>
    </source>
</reference>